<dbReference type="AlphaFoldDB" id="A0A5N5T091"/>
<reference evidence="1 2" key="1">
    <citation type="journal article" date="2019" name="PLoS Biol.">
        <title>Sex chromosomes control vertical transmission of feminizing Wolbachia symbionts in an isopod.</title>
        <authorList>
            <person name="Becking T."/>
            <person name="Chebbi M.A."/>
            <person name="Giraud I."/>
            <person name="Moumen B."/>
            <person name="Laverre T."/>
            <person name="Caubet Y."/>
            <person name="Peccoud J."/>
            <person name="Gilbert C."/>
            <person name="Cordaux R."/>
        </authorList>
    </citation>
    <scope>NUCLEOTIDE SEQUENCE [LARGE SCALE GENOMIC DNA]</scope>
    <source>
        <strain evidence="1">ANa2</strain>
        <tissue evidence="1">Whole body excluding digestive tract and cuticle</tissue>
    </source>
</reference>
<evidence type="ECO:0000313" key="2">
    <source>
        <dbReference type="Proteomes" id="UP000326759"/>
    </source>
</evidence>
<sequence length="269" mass="30253">MSKPTLIIRRVKIWGLLSTKFSFFKKIFNHLEKQFTVRVFSKGLIMMNIVAVPDVKYLVKVPDDMTLSVAAMLPSGALWAINTVFQAQKYVERICKLLLVGTGGLALWALRISRYFWSTDQERIKIVVACLRDEGIFIAMEESNVSIVRWNEVLHEEHLIERTMEACGGPVDINGGALLFSSERSEGLLAKLATEAENHKLVPIQLGSLDQLKTLVQLVNDGKIEPPPHQIFPADNVREAFFKTGRGLVNGRAILEFPDEGEDEEESKT</sequence>
<dbReference type="EMBL" id="SEYY01016306">
    <property type="protein sequence ID" value="KAB7499856.1"/>
    <property type="molecule type" value="Genomic_DNA"/>
</dbReference>
<dbReference type="Gene3D" id="3.40.50.720">
    <property type="entry name" value="NAD(P)-binding Rossmann-like Domain"/>
    <property type="match status" value="1"/>
</dbReference>
<proteinExistence type="predicted"/>
<comment type="caution">
    <text evidence="1">The sequence shown here is derived from an EMBL/GenBank/DDBJ whole genome shotgun (WGS) entry which is preliminary data.</text>
</comment>
<keyword evidence="2" id="KW-1185">Reference proteome</keyword>
<dbReference type="Gene3D" id="3.90.180.10">
    <property type="entry name" value="Medium-chain alcohol dehydrogenases, catalytic domain"/>
    <property type="match status" value="1"/>
</dbReference>
<name>A0A5N5T091_9CRUS</name>
<dbReference type="OrthoDB" id="1879366at2759"/>
<protein>
    <submittedName>
        <fullName evidence="1">Uncharacterized protein</fullName>
    </submittedName>
</protein>
<gene>
    <name evidence="1" type="ORF">Anas_14551</name>
</gene>
<evidence type="ECO:0000313" key="1">
    <source>
        <dbReference type="EMBL" id="KAB7499856.1"/>
    </source>
</evidence>
<accession>A0A5N5T091</accession>
<organism evidence="1 2">
    <name type="scientific">Armadillidium nasatum</name>
    <dbReference type="NCBI Taxonomy" id="96803"/>
    <lineage>
        <taxon>Eukaryota</taxon>
        <taxon>Metazoa</taxon>
        <taxon>Ecdysozoa</taxon>
        <taxon>Arthropoda</taxon>
        <taxon>Crustacea</taxon>
        <taxon>Multicrustacea</taxon>
        <taxon>Malacostraca</taxon>
        <taxon>Eumalacostraca</taxon>
        <taxon>Peracarida</taxon>
        <taxon>Isopoda</taxon>
        <taxon>Oniscidea</taxon>
        <taxon>Crinocheta</taxon>
        <taxon>Armadillidiidae</taxon>
        <taxon>Armadillidium</taxon>
    </lineage>
</organism>
<dbReference type="Proteomes" id="UP000326759">
    <property type="component" value="Unassembled WGS sequence"/>
</dbReference>